<keyword evidence="2" id="KW-0808">Transferase</keyword>
<evidence type="ECO:0000256" key="1">
    <source>
        <dbReference type="ARBA" id="ARBA00013139"/>
    </source>
</evidence>
<dbReference type="PRINTS" id="PR00095">
    <property type="entry name" value="ANTSNTHASEI"/>
</dbReference>
<keyword evidence="7" id="KW-1185">Reference proteome</keyword>
<dbReference type="NCBIfam" id="TIGR00553">
    <property type="entry name" value="pabB"/>
    <property type="match status" value="1"/>
</dbReference>
<reference evidence="6 7" key="1">
    <citation type="submission" date="2016-10" db="EMBL/GenBank/DDBJ databases">
        <authorList>
            <person name="Varghese N."/>
            <person name="Submissions S."/>
        </authorList>
    </citation>
    <scope>NUCLEOTIDE SEQUENCE [LARGE SCALE GENOMIC DNA]</scope>
    <source>
        <strain evidence="6 7">BS3652</strain>
    </source>
</reference>
<evidence type="ECO:0000313" key="7">
    <source>
        <dbReference type="Proteomes" id="UP000183155"/>
    </source>
</evidence>
<organism evidence="6 7">
    <name type="scientific">Pseudomonas taetrolens</name>
    <dbReference type="NCBI Taxonomy" id="47884"/>
    <lineage>
        <taxon>Bacteria</taxon>
        <taxon>Pseudomonadati</taxon>
        <taxon>Pseudomonadota</taxon>
        <taxon>Gammaproteobacteria</taxon>
        <taxon>Pseudomonadales</taxon>
        <taxon>Pseudomonadaceae</taxon>
        <taxon>Pseudomonas</taxon>
    </lineage>
</organism>
<dbReference type="Proteomes" id="UP000183155">
    <property type="component" value="Unassembled WGS sequence"/>
</dbReference>
<dbReference type="InterPro" id="IPR005801">
    <property type="entry name" value="ADC_synthase"/>
</dbReference>
<feature type="region of interest" description="Disordered" evidence="3">
    <location>
        <begin position="337"/>
        <end position="356"/>
    </location>
</feature>
<evidence type="ECO:0000259" key="5">
    <source>
        <dbReference type="Pfam" id="PF04715"/>
    </source>
</evidence>
<dbReference type="EC" id="2.6.1.85" evidence="1"/>
<gene>
    <name evidence="6" type="ORF">SAMN04490203_1263</name>
</gene>
<dbReference type="Pfam" id="PF04715">
    <property type="entry name" value="Anth_synt_I_N"/>
    <property type="match status" value="1"/>
</dbReference>
<proteinExistence type="predicted"/>
<feature type="domain" description="Chorismate-utilising enzyme C-terminal" evidence="4">
    <location>
        <begin position="262"/>
        <end position="514"/>
    </location>
</feature>
<dbReference type="PANTHER" id="PTHR11236:SF50">
    <property type="entry name" value="AMINODEOXYCHORISMATE SYNTHASE COMPONENT 1"/>
    <property type="match status" value="1"/>
</dbReference>
<dbReference type="Gene3D" id="3.60.120.10">
    <property type="entry name" value="Anthranilate synthase"/>
    <property type="match status" value="1"/>
</dbReference>
<dbReference type="InterPro" id="IPR005802">
    <property type="entry name" value="ADC_synth_comp_1"/>
</dbReference>
<dbReference type="InterPro" id="IPR006805">
    <property type="entry name" value="Anth_synth_I_N"/>
</dbReference>
<name>A0A1H4MKE5_PSETA</name>
<dbReference type="InterPro" id="IPR019999">
    <property type="entry name" value="Anth_synth_I-like"/>
</dbReference>
<dbReference type="PANTHER" id="PTHR11236">
    <property type="entry name" value="AMINOBENZOATE/ANTHRANILATE SYNTHASE"/>
    <property type="match status" value="1"/>
</dbReference>
<dbReference type="InterPro" id="IPR015890">
    <property type="entry name" value="Chorismate_C"/>
</dbReference>
<evidence type="ECO:0000256" key="3">
    <source>
        <dbReference type="SAM" id="MobiDB-lite"/>
    </source>
</evidence>
<sequence>MGIFTPTIDLQPLPQAASARVAGVAPEYRTQPVHYRIRLYDDFVAGRSLRQLLRGHDWLCRPPQDYNQHPAPLADLLRMLTCTVHPLPYLPDPAGYFAAIRHAPGAVLLDSGRPQAERGRYDLMSAWPRTALSVQPNESGRDFLQRLRDNLNQLGNAQLPAPYELPFAGGLIGYLSYDFGRLLEQLPAQSRDDLQLPDAQLGLYAWALISDHQAATSQLVFHPSLEADERERLIALFSQPAHSPVGRFSLKQPMQPDISAGQYQQALEQIQRYIQSGDCYQVNYTQRFSARCQGDAWAAYCALRMACPTPFSGFMSLATDSAILSLSPERFVRVSQNQVETRPIKGTRPRGKTPAEDAVNAAELLASAKDRAENLMIVDLLRNDLGRTCRIGSVTVPQLFTLESYPNVHHLVSSVVGELAVGKDALDLIGDSFPGGSITGAPKIRAMQIIDELEPARRSIYCGSLLYLDVRGEMDSSIAIRSLLIKDGGVSCWGGGGIVADSDWQAEYEESITKVKILLDTLQTL</sequence>
<protein>
    <recommendedName>
        <fullName evidence="1">aminodeoxychorismate synthase</fullName>
        <ecNumber evidence="1">2.6.1.85</ecNumber>
    </recommendedName>
</protein>
<evidence type="ECO:0000259" key="4">
    <source>
        <dbReference type="Pfam" id="PF00425"/>
    </source>
</evidence>
<feature type="domain" description="Anthranilate synthase component I N-terminal" evidence="5">
    <location>
        <begin position="93"/>
        <end position="215"/>
    </location>
</feature>
<comment type="caution">
    <text evidence="6">The sequence shown here is derived from an EMBL/GenBank/DDBJ whole genome shotgun (WGS) entry which is preliminary data.</text>
</comment>
<evidence type="ECO:0000256" key="2">
    <source>
        <dbReference type="ARBA" id="ARBA00022679"/>
    </source>
</evidence>
<accession>A0A1H4MKE5</accession>
<dbReference type="SUPFAM" id="SSF56322">
    <property type="entry name" value="ADC synthase"/>
    <property type="match status" value="1"/>
</dbReference>
<dbReference type="EMBL" id="FNRS01000001">
    <property type="protein sequence ID" value="SEB83168.1"/>
    <property type="molecule type" value="Genomic_DNA"/>
</dbReference>
<evidence type="ECO:0000313" key="6">
    <source>
        <dbReference type="EMBL" id="SEB83168.1"/>
    </source>
</evidence>
<dbReference type="Pfam" id="PF00425">
    <property type="entry name" value="Chorismate_bind"/>
    <property type="match status" value="1"/>
</dbReference>